<feature type="region of interest" description="Disordered" evidence="1">
    <location>
        <begin position="1"/>
        <end position="26"/>
    </location>
</feature>
<evidence type="ECO:0000313" key="2">
    <source>
        <dbReference type="EMBL" id="CAJ0583423.1"/>
    </source>
</evidence>
<accession>A0AA36DBV8</accession>
<evidence type="ECO:0000256" key="1">
    <source>
        <dbReference type="SAM" id="MobiDB-lite"/>
    </source>
</evidence>
<feature type="non-terminal residue" evidence="2">
    <location>
        <position position="497"/>
    </location>
</feature>
<feature type="region of interest" description="Disordered" evidence="1">
    <location>
        <begin position="195"/>
        <end position="215"/>
    </location>
</feature>
<keyword evidence="3" id="KW-1185">Reference proteome</keyword>
<proteinExistence type="predicted"/>
<dbReference type="EMBL" id="CATQJA010002665">
    <property type="protein sequence ID" value="CAJ0583423.1"/>
    <property type="molecule type" value="Genomic_DNA"/>
</dbReference>
<organism evidence="2 3">
    <name type="scientific">Mesorhabditis spiculigera</name>
    <dbReference type="NCBI Taxonomy" id="96644"/>
    <lineage>
        <taxon>Eukaryota</taxon>
        <taxon>Metazoa</taxon>
        <taxon>Ecdysozoa</taxon>
        <taxon>Nematoda</taxon>
        <taxon>Chromadorea</taxon>
        <taxon>Rhabditida</taxon>
        <taxon>Rhabditina</taxon>
        <taxon>Rhabditomorpha</taxon>
        <taxon>Rhabditoidea</taxon>
        <taxon>Rhabditidae</taxon>
        <taxon>Mesorhabditinae</taxon>
        <taxon>Mesorhabditis</taxon>
    </lineage>
</organism>
<protein>
    <submittedName>
        <fullName evidence="2">Uncharacterized protein</fullName>
    </submittedName>
</protein>
<name>A0AA36DBV8_9BILA</name>
<reference evidence="2" key="1">
    <citation type="submission" date="2023-06" db="EMBL/GenBank/DDBJ databases">
        <authorList>
            <person name="Delattre M."/>
        </authorList>
    </citation>
    <scope>NUCLEOTIDE SEQUENCE</scope>
    <source>
        <strain evidence="2">AF72</strain>
    </source>
</reference>
<feature type="region of interest" description="Disordered" evidence="1">
    <location>
        <begin position="78"/>
        <end position="101"/>
    </location>
</feature>
<gene>
    <name evidence="2" type="ORF">MSPICULIGERA_LOCUS21503</name>
</gene>
<evidence type="ECO:0000313" key="3">
    <source>
        <dbReference type="Proteomes" id="UP001177023"/>
    </source>
</evidence>
<dbReference type="Proteomes" id="UP001177023">
    <property type="component" value="Unassembled WGS sequence"/>
</dbReference>
<sequence>MDDRMEGGSSSIKEPEAYAEGRVGIKRKPELKDTSIKPIKQDNPGILMTVIKRFKGMAIDGTRQPLTDITETTSAETLAATGSDEPPSGTEGAGVASDNKTTVSTSEIITGLMMPAERGFDGQRSTLGAVLVHETTPWLFPRHQTEYKIDGAAIEASLLTMDQTVPRAFYDSLLLINAKNWSEGRPLAFTAPIGDNTTATSPVPTEHSLEDAEVHDENEPIVDGLSMSTLSISDVPDGLPDPALIGDLAQLDDMGRDGWWSTMLVNNFAFAHPATNALARTKFGMVDPDVQGFLMLDCQIKEFLGPFERRLYGTLVLWLVERILKHDIGEKQGAKLAVVCDSQDLLLEAGDICELLGVPYHQYGTSPKEFFPAMILLTPAQFVDGFLETTKPYDLLQVLFVAPEPLNEEKRGLLIKSFQTLVAFHSTSSAKEPTMYEKRPYTKWAQFILMCEKEEARLSKIFEIKNTSKHTFDVVKNEGQIKNGFKGTPQGKPRNCR</sequence>
<comment type="caution">
    <text evidence="2">The sequence shown here is derived from an EMBL/GenBank/DDBJ whole genome shotgun (WGS) entry which is preliminary data.</text>
</comment>
<dbReference type="AlphaFoldDB" id="A0AA36DBV8"/>